<evidence type="ECO:0000313" key="2">
    <source>
        <dbReference type="Proteomes" id="UP001227268"/>
    </source>
</evidence>
<sequence>MAFQSQRGHSNPRGGSRGTSRGGARGRGRGRGGARGSSRPGGGPRLPGLLSDELGVPRSEKPPYREKQEPGAGRGRGRAGNHQEPRDRSFAGSSRTFARERDERPPPPPQKRKRDASPVTHDVVDSEDEEETRERKEVKLPKMTIEKGSGFRTKVSSNAITPLARLLASQNKSSTHPSSDEEDDEPHTHSESSKKRKTSTTKATKPDPEKAVDPSIMGSKYATSGGGGEGTGKKSQAELDEDAEIAWLEYQLRKGKGKGGKGGVGEEDGLEDDGLDELLSFADTIVPFGDDAEDDEEELLDGEDEEQMEEMEMDDVFSEDDEAQEDEELEAFYTSDSDNADDMDDQDSTAALTRANTNVNATTSSTQTALLPRQASPPIQPTSTTTTRTQSSEIEKGKYVPPHMRALIASSTEVENGTAKKVEKTEEQVKLERRMQGLLNKLSEANIESIVGEVEALYRDHSRNSVTSTVTELVINLVSDRANLLDSFVILYAALLAALYKVKGLEFGASHVMVNEWYQKHGRLILLPSNPMTGAHVVQTLVLKYKSLVDQLQGTAAEEEQAGKQPLNMLTLIAELYNFQVISCRLIYDLIRGFIENIVPQGQEVTGVEFPVEGLLKVLRASGSQLRADDPTSLKDIVQLVQQKTAGQEAKMSTRSKFMVETLVNVKNNKMRAIPGGEIAAESTQKMKRIPLILAHEPIRVSLDDLLNAETKGKWWLVGAAWAGNPLVDRQREQEALKSRDAAVKKVVSTADNDDDDELNLLGMDNHEELIKLAKKQGMNTDIRRSIFIIMMTSDDYVHACDRLSALKFNETQQRDFVRVALHCCGVETRYNPYYTLILQNLCESSFSHRFTFQYAMWDFLREMGETDVGGAAVINSGGHSGTMGFGSDNKVSKTRIANLAKMCGWLIAKGAVDLTIFKPVDFTALQSKTKTFFRTTIAYIFLGVRTESPLFKLPASKISKSGKPIITQAIEDAHDLLRATFQKALAHTSLAQGMNFFLRSGEMKKVVNGDMLEGIGDEGRAVVKDGLKLAKEVLVVAA</sequence>
<accession>A0ACC2UYR0</accession>
<protein>
    <submittedName>
        <fullName evidence="1">Uncharacterized protein</fullName>
    </submittedName>
</protein>
<comment type="caution">
    <text evidence="1">The sequence shown here is derived from an EMBL/GenBank/DDBJ whole genome shotgun (WGS) entry which is preliminary data.</text>
</comment>
<proteinExistence type="predicted"/>
<dbReference type="EMBL" id="JASBWT010000042">
    <property type="protein sequence ID" value="KAJ9092107.1"/>
    <property type="molecule type" value="Genomic_DNA"/>
</dbReference>
<evidence type="ECO:0000313" key="1">
    <source>
        <dbReference type="EMBL" id="KAJ9092107.1"/>
    </source>
</evidence>
<organism evidence="1 2">
    <name type="scientific">Naganishia friedmannii</name>
    <dbReference type="NCBI Taxonomy" id="89922"/>
    <lineage>
        <taxon>Eukaryota</taxon>
        <taxon>Fungi</taxon>
        <taxon>Dikarya</taxon>
        <taxon>Basidiomycota</taxon>
        <taxon>Agaricomycotina</taxon>
        <taxon>Tremellomycetes</taxon>
        <taxon>Filobasidiales</taxon>
        <taxon>Filobasidiaceae</taxon>
        <taxon>Naganishia</taxon>
    </lineage>
</organism>
<reference evidence="1" key="1">
    <citation type="submission" date="2023-04" db="EMBL/GenBank/DDBJ databases">
        <title>Draft Genome sequencing of Naganishia species isolated from polar environments using Oxford Nanopore Technology.</title>
        <authorList>
            <person name="Leo P."/>
            <person name="Venkateswaran K."/>
        </authorList>
    </citation>
    <scope>NUCLEOTIDE SEQUENCE</scope>
    <source>
        <strain evidence="1">MNA-CCFEE 5423</strain>
    </source>
</reference>
<name>A0ACC2UYR0_9TREE</name>
<keyword evidence="2" id="KW-1185">Reference proteome</keyword>
<dbReference type="Proteomes" id="UP001227268">
    <property type="component" value="Unassembled WGS sequence"/>
</dbReference>
<gene>
    <name evidence="1" type="ORF">QFC21_006973</name>
</gene>